<proteinExistence type="predicted"/>
<keyword evidence="1" id="KW-0472">Membrane</keyword>
<keyword evidence="1" id="KW-0812">Transmembrane</keyword>
<evidence type="ECO:0000256" key="1">
    <source>
        <dbReference type="SAM" id="Phobius"/>
    </source>
</evidence>
<comment type="caution">
    <text evidence="2">The sequence shown here is derived from an EMBL/GenBank/DDBJ whole genome shotgun (WGS) entry which is preliminary data.</text>
</comment>
<accession>A0AAW2GW28</accession>
<sequence>MKVNATQAERNVRIYMHVHDLRLPSVLTVSFLRWDLRVAAEGTGRRGEFASPESATWVAATPCDRTVRAIIFGRRKLNLIKIAIIIFRLMNFVITRNISFVTIPKFIFLLFDRLCHGKI</sequence>
<dbReference type="AlphaFoldDB" id="A0AAW2GW28"/>
<feature type="transmembrane region" description="Helical" evidence="1">
    <location>
        <begin position="82"/>
        <end position="103"/>
    </location>
</feature>
<evidence type="ECO:0000313" key="3">
    <source>
        <dbReference type="Proteomes" id="UP001430953"/>
    </source>
</evidence>
<dbReference type="Proteomes" id="UP001430953">
    <property type="component" value="Unassembled WGS sequence"/>
</dbReference>
<organism evidence="2 3">
    <name type="scientific">Cardiocondyla obscurior</name>
    <dbReference type="NCBI Taxonomy" id="286306"/>
    <lineage>
        <taxon>Eukaryota</taxon>
        <taxon>Metazoa</taxon>
        <taxon>Ecdysozoa</taxon>
        <taxon>Arthropoda</taxon>
        <taxon>Hexapoda</taxon>
        <taxon>Insecta</taxon>
        <taxon>Pterygota</taxon>
        <taxon>Neoptera</taxon>
        <taxon>Endopterygota</taxon>
        <taxon>Hymenoptera</taxon>
        <taxon>Apocrita</taxon>
        <taxon>Aculeata</taxon>
        <taxon>Formicoidea</taxon>
        <taxon>Formicidae</taxon>
        <taxon>Myrmicinae</taxon>
        <taxon>Cardiocondyla</taxon>
    </lineage>
</organism>
<dbReference type="EMBL" id="JADYXP020000002">
    <property type="protein sequence ID" value="KAL0131505.1"/>
    <property type="molecule type" value="Genomic_DNA"/>
</dbReference>
<name>A0AAW2GW28_9HYME</name>
<protein>
    <submittedName>
        <fullName evidence="2">Uncharacterized protein</fullName>
    </submittedName>
</protein>
<gene>
    <name evidence="2" type="ORF">PUN28_002794</name>
</gene>
<reference evidence="2 3" key="1">
    <citation type="submission" date="2023-03" db="EMBL/GenBank/DDBJ databases">
        <title>High recombination rates correlate with genetic variation in Cardiocondyla obscurior ants.</title>
        <authorList>
            <person name="Errbii M."/>
        </authorList>
    </citation>
    <scope>NUCLEOTIDE SEQUENCE [LARGE SCALE GENOMIC DNA]</scope>
    <source>
        <strain evidence="2">Alpha-2009</strain>
        <tissue evidence="2">Whole body</tissue>
    </source>
</reference>
<evidence type="ECO:0000313" key="2">
    <source>
        <dbReference type="EMBL" id="KAL0131505.1"/>
    </source>
</evidence>
<keyword evidence="3" id="KW-1185">Reference proteome</keyword>
<keyword evidence="1" id="KW-1133">Transmembrane helix</keyword>